<dbReference type="PANTHER" id="PTHR20982:SF3">
    <property type="entry name" value="MITOCHONDRIAL RIBOSOME RECYCLING FACTOR PSEUDO 1"/>
    <property type="match status" value="1"/>
</dbReference>
<keyword evidence="3" id="KW-0963">Cytoplasm</keyword>
<feature type="domain" description="Ribosome recycling factor" evidence="4">
    <location>
        <begin position="20"/>
        <end position="182"/>
    </location>
</feature>
<proteinExistence type="inferred from homology"/>
<comment type="similarity">
    <text evidence="1 3">Belongs to the RRF family.</text>
</comment>
<keyword evidence="2 3" id="KW-0648">Protein biosynthesis</keyword>
<evidence type="ECO:0000313" key="5">
    <source>
        <dbReference type="EMBL" id="HJF18329.1"/>
    </source>
</evidence>
<dbReference type="Pfam" id="PF01765">
    <property type="entry name" value="RRF"/>
    <property type="match status" value="1"/>
</dbReference>
<organism evidence="6 7">
    <name type="scientific">Aeriscardovia aeriphila</name>
    <dbReference type="NCBI Taxonomy" id="218139"/>
    <lineage>
        <taxon>Bacteria</taxon>
        <taxon>Bacillati</taxon>
        <taxon>Actinomycetota</taxon>
        <taxon>Actinomycetes</taxon>
        <taxon>Bifidobacteriales</taxon>
        <taxon>Bifidobacteriaceae</taxon>
        <taxon>Aeriscardovia</taxon>
    </lineage>
</organism>
<dbReference type="Proteomes" id="UP000715651">
    <property type="component" value="Unassembled WGS sequence"/>
</dbReference>
<dbReference type="Proteomes" id="UP000228976">
    <property type="component" value="Unassembled WGS sequence"/>
</dbReference>
<gene>
    <name evidence="3 5" type="primary">frr</name>
    <name evidence="6" type="ORF">AEAE_0591</name>
    <name evidence="5" type="ORF">K8U78_04140</name>
</gene>
<accession>A0A261FAV6</accession>
<dbReference type="OrthoDB" id="9804006at2"/>
<comment type="function">
    <text evidence="3">Responsible for the release of ribosomes from messenger RNA at the termination of protein biosynthesis. May increase the efficiency of translation by recycling ribosomes from one round of translation to another.</text>
</comment>
<keyword evidence="7" id="KW-1185">Reference proteome</keyword>
<reference evidence="6 7" key="1">
    <citation type="journal article" date="2017" name="BMC Genomics">
        <title>Comparative genomic and phylogenomic analyses of the Bifidobacteriaceae family.</title>
        <authorList>
            <person name="Lugli G.A."/>
            <person name="Milani C."/>
            <person name="Turroni F."/>
            <person name="Duranti S."/>
            <person name="Mancabelli L."/>
            <person name="Mangifesta M."/>
            <person name="Ferrario C."/>
            <person name="Modesto M."/>
            <person name="Mattarelli P."/>
            <person name="Jiri K."/>
            <person name="van Sinderen D."/>
            <person name="Ventura M."/>
        </authorList>
    </citation>
    <scope>NUCLEOTIDE SEQUENCE [LARGE SCALE GENOMIC DNA]</scope>
    <source>
        <strain evidence="6 7">LMG 21773</strain>
    </source>
</reference>
<dbReference type="CDD" id="cd00520">
    <property type="entry name" value="RRF"/>
    <property type="match status" value="1"/>
</dbReference>
<evidence type="ECO:0000256" key="2">
    <source>
        <dbReference type="ARBA" id="ARBA00022917"/>
    </source>
</evidence>
<evidence type="ECO:0000313" key="6">
    <source>
        <dbReference type="EMBL" id="OZG56103.1"/>
    </source>
</evidence>
<evidence type="ECO:0000313" key="7">
    <source>
        <dbReference type="Proteomes" id="UP000228976"/>
    </source>
</evidence>
<dbReference type="InterPro" id="IPR023584">
    <property type="entry name" value="Ribosome_recyc_fac_dom"/>
</dbReference>
<evidence type="ECO:0000259" key="4">
    <source>
        <dbReference type="Pfam" id="PF01765"/>
    </source>
</evidence>
<dbReference type="AlphaFoldDB" id="A0A261FAV6"/>
<dbReference type="Gene3D" id="1.10.132.20">
    <property type="entry name" value="Ribosome-recycling factor"/>
    <property type="match status" value="1"/>
</dbReference>
<dbReference type="Gene3D" id="3.30.1360.40">
    <property type="match status" value="1"/>
</dbReference>
<dbReference type="GO" id="GO:0006415">
    <property type="term" value="P:translational termination"/>
    <property type="evidence" value="ECO:0007669"/>
    <property type="project" value="UniProtKB-UniRule"/>
</dbReference>
<dbReference type="InterPro" id="IPR002661">
    <property type="entry name" value="Ribosome_recyc_fac"/>
</dbReference>
<comment type="subcellular location">
    <subcellularLocation>
        <location evidence="3">Cytoplasm</location>
    </subcellularLocation>
</comment>
<dbReference type="EMBL" id="MWWU01000002">
    <property type="protein sequence ID" value="OZG56103.1"/>
    <property type="molecule type" value="Genomic_DNA"/>
</dbReference>
<dbReference type="EMBL" id="DYWK01000006">
    <property type="protein sequence ID" value="HJF18329.1"/>
    <property type="molecule type" value="Genomic_DNA"/>
</dbReference>
<dbReference type="GO" id="GO:0005737">
    <property type="term" value="C:cytoplasm"/>
    <property type="evidence" value="ECO:0007669"/>
    <property type="project" value="UniProtKB-SubCell"/>
</dbReference>
<dbReference type="NCBIfam" id="TIGR00496">
    <property type="entry name" value="frr"/>
    <property type="match status" value="1"/>
</dbReference>
<evidence type="ECO:0000256" key="3">
    <source>
        <dbReference type="HAMAP-Rule" id="MF_00040"/>
    </source>
</evidence>
<name>A0A261FAV6_9BIFI</name>
<dbReference type="SUPFAM" id="SSF55194">
    <property type="entry name" value="Ribosome recycling factor, RRF"/>
    <property type="match status" value="1"/>
</dbReference>
<protein>
    <recommendedName>
        <fullName evidence="3">Ribosome-recycling factor</fullName>
        <shortName evidence="3">RRF</shortName>
    </recommendedName>
    <alternativeName>
        <fullName evidence="3">Ribosome-releasing factor</fullName>
    </alternativeName>
</protein>
<dbReference type="FunFam" id="3.30.1360.40:FF:000001">
    <property type="entry name" value="Ribosome-recycling factor"/>
    <property type="match status" value="1"/>
</dbReference>
<reference evidence="5" key="3">
    <citation type="submission" date="2021-09" db="EMBL/GenBank/DDBJ databases">
        <authorList>
            <person name="Gilroy R."/>
        </authorList>
    </citation>
    <scope>NUCLEOTIDE SEQUENCE</scope>
    <source>
        <strain evidence="5">578</strain>
    </source>
</reference>
<reference evidence="5" key="2">
    <citation type="journal article" date="2021" name="PeerJ">
        <title>Extensive microbial diversity within the chicken gut microbiome revealed by metagenomics and culture.</title>
        <authorList>
            <person name="Gilroy R."/>
            <person name="Ravi A."/>
            <person name="Getino M."/>
            <person name="Pursley I."/>
            <person name="Horton D.L."/>
            <person name="Alikhan N.F."/>
            <person name="Baker D."/>
            <person name="Gharbi K."/>
            <person name="Hall N."/>
            <person name="Watson M."/>
            <person name="Adriaenssens E.M."/>
            <person name="Foster-Nyarko E."/>
            <person name="Jarju S."/>
            <person name="Secka A."/>
            <person name="Antonio M."/>
            <person name="Oren A."/>
            <person name="Chaudhuri R.R."/>
            <person name="La Ragione R."/>
            <person name="Hildebrand F."/>
            <person name="Pallen M.J."/>
        </authorList>
    </citation>
    <scope>NUCLEOTIDE SEQUENCE</scope>
    <source>
        <strain evidence="5">578</strain>
    </source>
</reference>
<dbReference type="PANTHER" id="PTHR20982">
    <property type="entry name" value="RIBOSOME RECYCLING FACTOR"/>
    <property type="match status" value="1"/>
</dbReference>
<sequence>MAGIVDEATEQMGKTIEATKENFVGIRTGRANPSLLNGIMVNYYGAPTPLKQLATISVPEPRALAVSPFDQSQISAVEKAIRDSDLGVSPARDGNVIRITLPEMTEERRKEYVKLAKDEAEKGKVGLRNIRRKARETVEKQLKDDELTEDDRDNIFKQLDTLTKKNSDLIDQLLDTKQKEILEV</sequence>
<dbReference type="GO" id="GO:0043023">
    <property type="term" value="F:ribosomal large subunit binding"/>
    <property type="evidence" value="ECO:0007669"/>
    <property type="project" value="TreeGrafter"/>
</dbReference>
<comment type="caution">
    <text evidence="6">The sequence shown here is derived from an EMBL/GenBank/DDBJ whole genome shotgun (WGS) entry which is preliminary data.</text>
</comment>
<dbReference type="InterPro" id="IPR036191">
    <property type="entry name" value="RRF_sf"/>
</dbReference>
<dbReference type="HAMAP" id="MF_00040">
    <property type="entry name" value="RRF"/>
    <property type="match status" value="1"/>
</dbReference>
<evidence type="ECO:0000256" key="1">
    <source>
        <dbReference type="ARBA" id="ARBA00005912"/>
    </source>
</evidence>
<dbReference type="RefSeq" id="WP_094689668.1">
    <property type="nucleotide sequence ID" value="NZ_JACBYZ010000001.1"/>
</dbReference>